<dbReference type="SUPFAM" id="SSF51735">
    <property type="entry name" value="NAD(P)-binding Rossmann-fold domains"/>
    <property type="match status" value="1"/>
</dbReference>
<dbReference type="PROSITE" id="PS00061">
    <property type="entry name" value="ADH_SHORT"/>
    <property type="match status" value="1"/>
</dbReference>
<dbReference type="InterPro" id="IPR036291">
    <property type="entry name" value="NAD(P)-bd_dom_sf"/>
</dbReference>
<reference evidence="3 4" key="1">
    <citation type="submission" date="2019-06" db="EMBL/GenBank/DDBJ databases">
        <title>Quisquiliibacterium sp. nov., isolated from a maize field.</title>
        <authorList>
            <person name="Lin S.-Y."/>
            <person name="Tsai C.-F."/>
            <person name="Young C.-C."/>
        </authorList>
    </citation>
    <scope>NUCLEOTIDE SEQUENCE [LARGE SCALE GENOMIC DNA]</scope>
    <source>
        <strain evidence="3 4">CC-CFT501</strain>
    </source>
</reference>
<dbReference type="PRINTS" id="PR00081">
    <property type="entry name" value="GDHRDH"/>
</dbReference>
<evidence type="ECO:0000313" key="4">
    <source>
        <dbReference type="Proteomes" id="UP000321548"/>
    </source>
</evidence>
<name>A0A5C8P4K3_9BURK</name>
<dbReference type="RefSeq" id="WP_147702389.1">
    <property type="nucleotide sequence ID" value="NZ_VDUY01000001.1"/>
</dbReference>
<dbReference type="PANTHER" id="PTHR43669">
    <property type="entry name" value="5-KETO-D-GLUCONATE 5-REDUCTASE"/>
    <property type="match status" value="1"/>
</dbReference>
<dbReference type="AlphaFoldDB" id="A0A5C8P4K3"/>
<dbReference type="PRINTS" id="PR00080">
    <property type="entry name" value="SDRFAMILY"/>
</dbReference>
<dbReference type="FunFam" id="3.40.50.720:FF:000084">
    <property type="entry name" value="Short-chain dehydrogenase reductase"/>
    <property type="match status" value="1"/>
</dbReference>
<evidence type="ECO:0000313" key="3">
    <source>
        <dbReference type="EMBL" id="TXL68248.1"/>
    </source>
</evidence>
<proteinExistence type="inferred from homology"/>
<dbReference type="InterPro" id="IPR002347">
    <property type="entry name" value="SDR_fam"/>
</dbReference>
<dbReference type="OrthoDB" id="8653364at2"/>
<comment type="caution">
    <text evidence="3">The sequence shown here is derived from an EMBL/GenBank/DDBJ whole genome shotgun (WGS) entry which is preliminary data.</text>
</comment>
<keyword evidence="2" id="KW-0560">Oxidoreductase</keyword>
<evidence type="ECO:0000256" key="1">
    <source>
        <dbReference type="ARBA" id="ARBA00006484"/>
    </source>
</evidence>
<keyword evidence="4" id="KW-1185">Reference proteome</keyword>
<sequence length="255" mass="26867">MTNPLFDLSGRRALVTGSSRGIGLALAAALGQAGAAVVLNGRDSATLASAREQLAAHGIAASRAAFDVTDEAAVNAEVARIERDEGPIDILVNNTGIQIRAPLDQFDTADWRRIVDTNLTSVFLVSKAVVQGMIARRRGKIVNILSVNAEAARASIAPYSATKGALRMLTKGMCVDWARHGIQVNGLAPGYFDTELTRPLVADPEFSAWISKRVPAGRWGQVEELGGAAVFLASRASDFVNGHVLFVDGGMTASL</sequence>
<evidence type="ECO:0000256" key="2">
    <source>
        <dbReference type="ARBA" id="ARBA00023002"/>
    </source>
</evidence>
<dbReference type="Pfam" id="PF13561">
    <property type="entry name" value="adh_short_C2"/>
    <property type="match status" value="1"/>
</dbReference>
<gene>
    <name evidence="3" type="ORF">FHP08_00685</name>
</gene>
<organism evidence="3 4">
    <name type="scientific">Zeimonas arvi</name>
    <dbReference type="NCBI Taxonomy" id="2498847"/>
    <lineage>
        <taxon>Bacteria</taxon>
        <taxon>Pseudomonadati</taxon>
        <taxon>Pseudomonadota</taxon>
        <taxon>Betaproteobacteria</taxon>
        <taxon>Burkholderiales</taxon>
        <taxon>Burkholderiaceae</taxon>
        <taxon>Zeimonas</taxon>
    </lineage>
</organism>
<dbReference type="EMBL" id="VDUY01000001">
    <property type="protein sequence ID" value="TXL68248.1"/>
    <property type="molecule type" value="Genomic_DNA"/>
</dbReference>
<dbReference type="InterPro" id="IPR020904">
    <property type="entry name" value="Sc_DH/Rdtase_CS"/>
</dbReference>
<protein>
    <submittedName>
        <fullName evidence="3">SDR family oxidoreductase</fullName>
    </submittedName>
</protein>
<dbReference type="Proteomes" id="UP000321548">
    <property type="component" value="Unassembled WGS sequence"/>
</dbReference>
<dbReference type="PANTHER" id="PTHR43669:SF14">
    <property type="entry name" value="OXIDOREDUCTASE"/>
    <property type="match status" value="1"/>
</dbReference>
<dbReference type="Gene3D" id="3.40.50.720">
    <property type="entry name" value="NAD(P)-binding Rossmann-like Domain"/>
    <property type="match status" value="1"/>
</dbReference>
<comment type="similarity">
    <text evidence="1">Belongs to the short-chain dehydrogenases/reductases (SDR) family.</text>
</comment>
<accession>A0A5C8P4K3</accession>
<dbReference type="GO" id="GO:0016491">
    <property type="term" value="F:oxidoreductase activity"/>
    <property type="evidence" value="ECO:0007669"/>
    <property type="project" value="UniProtKB-KW"/>
</dbReference>